<evidence type="ECO:0008006" key="3">
    <source>
        <dbReference type="Google" id="ProtNLM"/>
    </source>
</evidence>
<dbReference type="HOGENOM" id="CLU_099457_1_0_6"/>
<organism evidence="1 2">
    <name type="scientific">Marinobacter similis</name>
    <dbReference type="NCBI Taxonomy" id="1420916"/>
    <lineage>
        <taxon>Bacteria</taxon>
        <taxon>Pseudomonadati</taxon>
        <taxon>Pseudomonadota</taxon>
        <taxon>Gammaproteobacteria</taxon>
        <taxon>Pseudomonadales</taxon>
        <taxon>Marinobacteraceae</taxon>
        <taxon>Marinobacter</taxon>
    </lineage>
</organism>
<proteinExistence type="predicted"/>
<evidence type="ECO:0000313" key="2">
    <source>
        <dbReference type="Proteomes" id="UP000061489"/>
    </source>
</evidence>
<gene>
    <name evidence="1" type="ORF">AU14_18680</name>
</gene>
<name>W5YLC7_9GAMM</name>
<accession>W5YLC7</accession>
<dbReference type="STRING" id="1420916.AU14_18680"/>
<sequence>MFCLPRLTLCPSVCRTLSQTLSRCFVCAALFIVLGQSLSVHAEPRELDWLELMPAEDLALLENMPEVEHEGDGPALLPDEIMTGRVVPEMSNVDARIPGFVVPLKTTQDMEILEFFLVPYYGACIHVPPPPPNQIIHVKYHEGFKLEALYDPVWIEGTLVIERTENDLGTSSYSIVAESVELYEQ</sequence>
<dbReference type="Pfam" id="PF11736">
    <property type="entry name" value="DUF3299"/>
    <property type="match status" value="1"/>
</dbReference>
<dbReference type="Proteomes" id="UP000061489">
    <property type="component" value="Chromosome"/>
</dbReference>
<dbReference type="EMBL" id="CP007151">
    <property type="protein sequence ID" value="AHI29845.1"/>
    <property type="molecule type" value="Genomic_DNA"/>
</dbReference>
<dbReference type="KEGG" id="msx:AU14_18680"/>
<reference evidence="1 2" key="1">
    <citation type="journal article" date="2014" name="Genome Announc.">
        <title>Draft Genome Sequences of Marinobacter similis A3d10T and Marinobacter salarius R9SW1T.</title>
        <authorList>
            <person name="Ivanova E.P."/>
            <person name="Ng H.J."/>
            <person name="Webb H.K."/>
            <person name="Feng G."/>
            <person name="Oshima K."/>
            <person name="Hattori M."/>
            <person name="Ohkuma M."/>
            <person name="Sergeev A.F."/>
            <person name="Mikhailov V.V."/>
            <person name="Crawford R.J."/>
            <person name="Sawabe T."/>
        </authorList>
    </citation>
    <scope>NUCLEOTIDE SEQUENCE [LARGE SCALE GENOMIC DNA]</scope>
    <source>
        <strain evidence="1 2">A3d10</strain>
    </source>
</reference>
<keyword evidence="2" id="KW-1185">Reference proteome</keyword>
<dbReference type="AlphaFoldDB" id="W5YLC7"/>
<dbReference type="Gene3D" id="2.40.50.870">
    <property type="entry name" value="Protein of unknown function (DUF3299)"/>
    <property type="match status" value="1"/>
</dbReference>
<dbReference type="InterPro" id="IPR021727">
    <property type="entry name" value="DUF3299"/>
</dbReference>
<protein>
    <recommendedName>
        <fullName evidence="3">Lipoprotein</fullName>
    </recommendedName>
</protein>
<dbReference type="OrthoDB" id="9784998at2"/>
<evidence type="ECO:0000313" key="1">
    <source>
        <dbReference type="EMBL" id="AHI29845.1"/>
    </source>
</evidence>